<organism evidence="4">
    <name type="scientific">Chromera velia CCMP2878</name>
    <dbReference type="NCBI Taxonomy" id="1169474"/>
    <lineage>
        <taxon>Eukaryota</taxon>
        <taxon>Sar</taxon>
        <taxon>Alveolata</taxon>
        <taxon>Colpodellida</taxon>
        <taxon>Chromeraceae</taxon>
        <taxon>Chromera</taxon>
    </lineage>
</organism>
<dbReference type="PANTHER" id="PTHR47027:SF20">
    <property type="entry name" value="REVERSE TRANSCRIPTASE-LIKE PROTEIN WITH RNA-DIRECTED DNA POLYMERASE DOMAIN"/>
    <property type="match status" value="1"/>
</dbReference>
<dbReference type="AlphaFoldDB" id="A0A0G4HN64"/>
<feature type="chain" id="PRO_5005192025" description="C2H2-type domain-containing protein" evidence="2">
    <location>
        <begin position="21"/>
        <end position="416"/>
    </location>
</feature>
<keyword evidence="1" id="KW-0862">Zinc</keyword>
<protein>
    <recommendedName>
        <fullName evidence="3">C2H2-type domain-containing protein</fullName>
    </recommendedName>
</protein>
<evidence type="ECO:0000259" key="3">
    <source>
        <dbReference type="PROSITE" id="PS50157"/>
    </source>
</evidence>
<keyword evidence="1" id="KW-0479">Metal-binding</keyword>
<dbReference type="EMBL" id="CDMZ01003247">
    <property type="protein sequence ID" value="CEM45680.1"/>
    <property type="molecule type" value="Genomic_DNA"/>
</dbReference>
<accession>A0A0G4HN64</accession>
<evidence type="ECO:0000256" key="1">
    <source>
        <dbReference type="PROSITE-ProRule" id="PRU00042"/>
    </source>
</evidence>
<evidence type="ECO:0000256" key="2">
    <source>
        <dbReference type="SAM" id="SignalP"/>
    </source>
</evidence>
<dbReference type="GO" id="GO:0008270">
    <property type="term" value="F:zinc ion binding"/>
    <property type="evidence" value="ECO:0007669"/>
    <property type="project" value="UniProtKB-KW"/>
</dbReference>
<dbReference type="InterPro" id="IPR013087">
    <property type="entry name" value="Znf_C2H2_type"/>
</dbReference>
<sequence length="416" mass="47566">MGFGRGMCLGLSFFLPFFEAVIEEALEGWEGGVKVEVDFTQPISSKKPSKSFSFVMKVTDLKFADNLGAPDPSEQRMQELADRLQAACKRWSLQISIKKTEILVQPVAGEKRHTGNLRPSPISINGQPLQEVQEFRYLGGMISNDGSLDPEINLRIQRAGMVWGRLQGEVWQKGGLIAQTKMHLFRGAVLPALLYRAETWAVQKDQVYRLESWCMARARQILRQPRTERMPDAAIRRVLGLSPIESLIRKARLRWLGHVGRMGKERLPRQLLFGHLAGDRPVGRPLLRWTDCVLSDFRQLGINEAEWQSLAANREEWRKLVQRGVKEVEERQREEKEEKRAVRKGKKEGDFRCGAEGCKRSFLSERGLRIHMSRIYGKQPAKPPYVKKEITKQGRVSEKGSLVLGCHVKQILAKYR</sequence>
<evidence type="ECO:0000313" key="4">
    <source>
        <dbReference type="EMBL" id="CEM45680.1"/>
    </source>
</evidence>
<proteinExistence type="predicted"/>
<dbReference type="PROSITE" id="PS50157">
    <property type="entry name" value="ZINC_FINGER_C2H2_2"/>
    <property type="match status" value="1"/>
</dbReference>
<feature type="signal peptide" evidence="2">
    <location>
        <begin position="1"/>
        <end position="20"/>
    </location>
</feature>
<dbReference type="VEuPathDB" id="CryptoDB:Cvel_29422"/>
<dbReference type="PhylomeDB" id="A0A0G4HN64"/>
<feature type="domain" description="C2H2-type" evidence="3">
    <location>
        <begin position="351"/>
        <end position="380"/>
    </location>
</feature>
<dbReference type="PANTHER" id="PTHR47027">
    <property type="entry name" value="REVERSE TRANSCRIPTASE DOMAIN-CONTAINING PROTEIN"/>
    <property type="match status" value="1"/>
</dbReference>
<gene>
    <name evidence="4" type="ORF">Cvel_29422</name>
</gene>
<reference evidence="4" key="1">
    <citation type="submission" date="2014-11" db="EMBL/GenBank/DDBJ databases">
        <authorList>
            <person name="Otto D Thomas"/>
            <person name="Naeem Raeece"/>
        </authorList>
    </citation>
    <scope>NUCLEOTIDE SEQUENCE</scope>
</reference>
<keyword evidence="1" id="KW-0863">Zinc-finger</keyword>
<keyword evidence="2" id="KW-0732">Signal</keyword>
<name>A0A0G4HN64_9ALVE</name>